<evidence type="ECO:0000256" key="8">
    <source>
        <dbReference type="PIRSR" id="PIRSR000350-2"/>
    </source>
</evidence>
<dbReference type="Gene3D" id="3.30.390.30">
    <property type="match status" value="1"/>
</dbReference>
<dbReference type="GeneID" id="7841277"/>
<dbReference type="GO" id="GO:0005739">
    <property type="term" value="C:mitochondrion"/>
    <property type="evidence" value="ECO:0007669"/>
    <property type="project" value="TreeGrafter"/>
</dbReference>
<proteinExistence type="inferred from homology"/>
<evidence type="ECO:0000259" key="12">
    <source>
        <dbReference type="Pfam" id="PF02852"/>
    </source>
</evidence>
<keyword evidence="4 11" id="KW-0560">Oxidoreductase</keyword>
<dbReference type="PIRSF" id="PIRSF000350">
    <property type="entry name" value="Mercury_reductase_MerA"/>
    <property type="match status" value="1"/>
</dbReference>
<dbReference type="PRINTS" id="PR00411">
    <property type="entry name" value="PNDRDTASEI"/>
</dbReference>
<dbReference type="PANTHER" id="PTHR22912">
    <property type="entry name" value="DISULFIDE OXIDOREDUCTASE"/>
    <property type="match status" value="1"/>
</dbReference>
<dbReference type="GO" id="GO:0006103">
    <property type="term" value="P:2-oxoglutarate metabolic process"/>
    <property type="evidence" value="ECO:0007669"/>
    <property type="project" value="TreeGrafter"/>
</dbReference>
<dbReference type="eggNOG" id="KOG1335">
    <property type="taxonomic scope" value="Eukaryota"/>
</dbReference>
<keyword evidence="9" id="KW-0547">Nucleotide-binding</keyword>
<dbReference type="STRING" id="312017.Q23DV6"/>
<dbReference type="InterPro" id="IPR036188">
    <property type="entry name" value="FAD/NAD-bd_sf"/>
</dbReference>
<evidence type="ECO:0000259" key="13">
    <source>
        <dbReference type="Pfam" id="PF07992"/>
    </source>
</evidence>
<accession>Q23DV6</accession>
<dbReference type="PRINTS" id="PR00368">
    <property type="entry name" value="FADPNR"/>
</dbReference>
<dbReference type="InterPro" id="IPR004099">
    <property type="entry name" value="Pyr_nucl-diS_OxRdtase_dimer"/>
</dbReference>
<feature type="binding site" evidence="9">
    <location>
        <begin position="165"/>
        <end position="167"/>
    </location>
    <ligand>
        <name>FAD</name>
        <dbReference type="ChEBI" id="CHEBI:57692"/>
    </ligand>
</feature>
<dbReference type="FunFam" id="3.50.50.60:FF:000001">
    <property type="entry name" value="Dihydrolipoyl dehydrogenase, mitochondrial"/>
    <property type="match status" value="1"/>
</dbReference>
<feature type="binding site" evidence="9">
    <location>
        <begin position="341"/>
        <end position="344"/>
    </location>
    <ligand>
        <name>FAD</name>
        <dbReference type="ChEBI" id="CHEBI:57692"/>
    </ligand>
</feature>
<dbReference type="InterPro" id="IPR050151">
    <property type="entry name" value="Class-I_Pyr_Nuc-Dis_Oxidored"/>
</dbReference>
<keyword evidence="15" id="KW-1185">Reference proteome</keyword>
<evidence type="ECO:0000256" key="3">
    <source>
        <dbReference type="ARBA" id="ARBA00022827"/>
    </source>
</evidence>
<comment type="similarity">
    <text evidence="1 11">Belongs to the class-I pyridine nucleotide-disulfide oxidoreductase family.</text>
</comment>
<sequence>MFKTFVPTRNLTHSLRQLFSTSTQYDVVVIGGGPGGYVAAIKAGQLGLKTACVEKRGSLGGTCLNVGCIPSKALLNISQKYYDASKHYKELGIEVEGVKMNWAQAQTKKAETVTGLTRGIESLFKKNKVDYFVGTGRLNDKNTIGINLNNGTQQVINSKNIIIATGSEPTPFPGLNFDEKVIISSTGALSLPQIPKKLIVIGAGVIGLEMGSVYQRLGTQVTVIEFADQICPFLDTDVAKAFQQSLKKQGLQILTGHKVVSGQNFGTHGSVVVEPVKGGPSQTFEADHILVSTGRRPYVDGLNAKEIGIEFDNKNRIITNSHLQTNIPNIYAIGDVIPGPMLAHKGEEEGIAAVEYIAGKGGHVNYDAIPSVIYTHPEVAWVGKTEQELKAANIKYNKGSFPMLANSRAKANNDYDGLIKILTEKDTDKLLGVHIMNAQAGELIGEATLAVEYGAAAEDIGRTCHAHPTISEALKEACMAAYDKPIHF</sequence>
<dbReference type="NCBIfam" id="TIGR01350">
    <property type="entry name" value="lipoamide_DH"/>
    <property type="match status" value="1"/>
</dbReference>
<evidence type="ECO:0000256" key="9">
    <source>
        <dbReference type="PIRSR" id="PIRSR000350-3"/>
    </source>
</evidence>
<reference evidence="15" key="1">
    <citation type="journal article" date="2006" name="PLoS Biol.">
        <title>Macronuclear genome sequence of the ciliate Tetrahymena thermophila, a model eukaryote.</title>
        <authorList>
            <person name="Eisen J.A."/>
            <person name="Coyne R.S."/>
            <person name="Wu M."/>
            <person name="Wu D."/>
            <person name="Thiagarajan M."/>
            <person name="Wortman J.R."/>
            <person name="Badger J.H."/>
            <person name="Ren Q."/>
            <person name="Amedeo P."/>
            <person name="Jones K.M."/>
            <person name="Tallon L.J."/>
            <person name="Delcher A.L."/>
            <person name="Salzberg S.L."/>
            <person name="Silva J.C."/>
            <person name="Haas B.J."/>
            <person name="Majoros W.H."/>
            <person name="Farzad M."/>
            <person name="Carlton J.M."/>
            <person name="Smith R.K. Jr."/>
            <person name="Garg J."/>
            <person name="Pearlman R.E."/>
            <person name="Karrer K.M."/>
            <person name="Sun L."/>
            <person name="Manning G."/>
            <person name="Elde N.C."/>
            <person name="Turkewitz A.P."/>
            <person name="Asai D.J."/>
            <person name="Wilkes D.E."/>
            <person name="Wang Y."/>
            <person name="Cai H."/>
            <person name="Collins K."/>
            <person name="Stewart B.A."/>
            <person name="Lee S.R."/>
            <person name="Wilamowska K."/>
            <person name="Weinberg Z."/>
            <person name="Ruzzo W.L."/>
            <person name="Wloga D."/>
            <person name="Gaertig J."/>
            <person name="Frankel J."/>
            <person name="Tsao C.-C."/>
            <person name="Gorovsky M.A."/>
            <person name="Keeling P.J."/>
            <person name="Waller R.F."/>
            <person name="Patron N.J."/>
            <person name="Cherry J.M."/>
            <person name="Stover N.A."/>
            <person name="Krieger C.J."/>
            <person name="del Toro C."/>
            <person name="Ryder H.F."/>
            <person name="Williamson S.C."/>
            <person name="Barbeau R.A."/>
            <person name="Hamilton E.P."/>
            <person name="Orias E."/>
        </authorList>
    </citation>
    <scope>NUCLEOTIDE SEQUENCE [LARGE SCALE GENOMIC DNA]</scope>
    <source>
        <strain evidence="15">SB210</strain>
    </source>
</reference>
<dbReference type="KEGG" id="tet:TTHERM_00043870"/>
<evidence type="ECO:0000256" key="1">
    <source>
        <dbReference type="ARBA" id="ARBA00007532"/>
    </source>
</evidence>
<evidence type="ECO:0000313" key="14">
    <source>
        <dbReference type="EMBL" id="EAR94529.2"/>
    </source>
</evidence>
<dbReference type="GO" id="GO:0050660">
    <property type="term" value="F:flavin adenine dinucleotide binding"/>
    <property type="evidence" value="ECO:0007669"/>
    <property type="project" value="InterPro"/>
</dbReference>
<keyword evidence="2 11" id="KW-0285">Flavoprotein</keyword>
<feature type="binding site" evidence="9">
    <location>
        <position position="335"/>
    </location>
    <ligand>
        <name>FAD</name>
        <dbReference type="ChEBI" id="CHEBI:57692"/>
    </ligand>
</feature>
<dbReference type="OMA" id="HMVGDRM"/>
<feature type="active site" description="Proton acceptor" evidence="8">
    <location>
        <position position="467"/>
    </location>
</feature>
<evidence type="ECO:0000256" key="6">
    <source>
        <dbReference type="ARBA" id="ARBA00023157"/>
    </source>
</evidence>
<evidence type="ECO:0000256" key="7">
    <source>
        <dbReference type="ARBA" id="ARBA00023284"/>
    </source>
</evidence>
<dbReference type="AlphaFoldDB" id="Q23DV6"/>
<dbReference type="InterPro" id="IPR001100">
    <property type="entry name" value="Pyr_nuc-diS_OxRdtase"/>
</dbReference>
<evidence type="ECO:0000313" key="15">
    <source>
        <dbReference type="Proteomes" id="UP000009168"/>
    </source>
</evidence>
<dbReference type="FunCoup" id="Q23DV6">
    <property type="interactions" value="355"/>
</dbReference>
<gene>
    <name evidence="14" type="ORF">TTHERM_00043870</name>
</gene>
<dbReference type="OrthoDB" id="361797at2759"/>
<dbReference type="RefSeq" id="XP_001014580.2">
    <property type="nucleotide sequence ID" value="XM_001014580.3"/>
</dbReference>
<dbReference type="SUPFAM" id="SSF55424">
    <property type="entry name" value="FAD/NAD-linked reductases, dimerisation (C-terminal) domain"/>
    <property type="match status" value="1"/>
</dbReference>
<feature type="binding site" evidence="9">
    <location>
        <position position="225"/>
    </location>
    <ligand>
        <name>NAD(+)</name>
        <dbReference type="ChEBI" id="CHEBI:57540"/>
    </ligand>
</feature>
<feature type="disulfide bond" description="Redox-active" evidence="10">
    <location>
        <begin position="63"/>
        <end position="68"/>
    </location>
</feature>
<keyword evidence="5 9" id="KW-0520">NAD</keyword>
<keyword evidence="6" id="KW-1015">Disulfide bond</keyword>
<feature type="binding site" evidence="9">
    <location>
        <begin position="202"/>
        <end position="209"/>
    </location>
    <ligand>
        <name>NAD(+)</name>
        <dbReference type="ChEBI" id="CHEBI:57540"/>
    </ligand>
</feature>
<keyword evidence="3 9" id="KW-0274">FAD</keyword>
<dbReference type="InterPro" id="IPR016156">
    <property type="entry name" value="FAD/NAD-linked_Rdtase_dimer_sf"/>
</dbReference>
<feature type="binding site" evidence="9">
    <location>
        <position position="72"/>
    </location>
    <ligand>
        <name>FAD</name>
        <dbReference type="ChEBI" id="CHEBI:57692"/>
    </ligand>
</feature>
<dbReference type="InParanoid" id="Q23DV6"/>
<dbReference type="Pfam" id="PF02852">
    <property type="entry name" value="Pyr_redox_dim"/>
    <property type="match status" value="1"/>
</dbReference>
<dbReference type="GO" id="GO:0004148">
    <property type="term" value="F:dihydrolipoyl dehydrogenase (NADH) activity"/>
    <property type="evidence" value="ECO:0007669"/>
    <property type="project" value="UniProtKB-EC"/>
</dbReference>
<evidence type="ECO:0000256" key="11">
    <source>
        <dbReference type="RuleBase" id="RU003692"/>
    </source>
</evidence>
<evidence type="ECO:0000256" key="5">
    <source>
        <dbReference type="ARBA" id="ARBA00023027"/>
    </source>
</evidence>
<feature type="domain" description="Pyridine nucleotide-disulphide oxidoreductase dimerisation" evidence="12">
    <location>
        <begin position="369"/>
        <end position="477"/>
    </location>
</feature>
<evidence type="ECO:0000256" key="10">
    <source>
        <dbReference type="PIRSR" id="PIRSR000350-4"/>
    </source>
</evidence>
<dbReference type="SUPFAM" id="SSF51905">
    <property type="entry name" value="FAD/NAD(P)-binding domain"/>
    <property type="match status" value="1"/>
</dbReference>
<dbReference type="HOGENOM" id="CLU_016755_0_1_1"/>
<dbReference type="PANTHER" id="PTHR22912:SF223">
    <property type="entry name" value="DIHYDROLIPOYL DEHYDROGENASE 1, MITOCHONDRIAL"/>
    <property type="match status" value="1"/>
</dbReference>
<comment type="miscellaneous">
    <text evidence="11">The active site is a redox-active disulfide bond.</text>
</comment>
<dbReference type="EMBL" id="GG662712">
    <property type="protein sequence ID" value="EAR94529.2"/>
    <property type="molecule type" value="Genomic_DNA"/>
</dbReference>
<evidence type="ECO:0000256" key="2">
    <source>
        <dbReference type="ARBA" id="ARBA00022630"/>
    </source>
</evidence>
<dbReference type="GO" id="GO:0045252">
    <property type="term" value="C:oxoglutarate dehydrogenase complex"/>
    <property type="evidence" value="ECO:0007669"/>
    <property type="project" value="TreeGrafter"/>
</dbReference>
<dbReference type="Proteomes" id="UP000009168">
    <property type="component" value="Unassembled WGS sequence"/>
</dbReference>
<dbReference type="InterPro" id="IPR023753">
    <property type="entry name" value="FAD/NAD-binding_dom"/>
</dbReference>
<keyword evidence="7 11" id="KW-0676">Redox-active center</keyword>
<dbReference type="InterPro" id="IPR006258">
    <property type="entry name" value="Lipoamide_DH"/>
</dbReference>
<feature type="binding site" evidence="9">
    <location>
        <position position="294"/>
    </location>
    <ligand>
        <name>NAD(+)</name>
        <dbReference type="ChEBI" id="CHEBI:57540"/>
    </ligand>
</feature>
<feature type="domain" description="FAD/NAD(P)-binding" evidence="13">
    <location>
        <begin position="25"/>
        <end position="350"/>
    </location>
</feature>
<comment type="cofactor">
    <cofactor evidence="9 11">
        <name>FAD</name>
        <dbReference type="ChEBI" id="CHEBI:57692"/>
    </cofactor>
    <text evidence="9 11">Binds 1 FAD per subunit.</text>
</comment>
<comment type="catalytic activity">
    <reaction evidence="11">
        <text>N(6)-[(R)-dihydrolipoyl]-L-lysyl-[protein] + NAD(+) = N(6)-[(R)-lipoyl]-L-lysyl-[protein] + NADH + H(+)</text>
        <dbReference type="Rhea" id="RHEA:15045"/>
        <dbReference type="Rhea" id="RHEA-COMP:10474"/>
        <dbReference type="Rhea" id="RHEA-COMP:10475"/>
        <dbReference type="ChEBI" id="CHEBI:15378"/>
        <dbReference type="ChEBI" id="CHEBI:57540"/>
        <dbReference type="ChEBI" id="CHEBI:57945"/>
        <dbReference type="ChEBI" id="CHEBI:83099"/>
        <dbReference type="ChEBI" id="CHEBI:83100"/>
        <dbReference type="EC" id="1.8.1.4"/>
    </reaction>
</comment>
<evidence type="ECO:0000256" key="4">
    <source>
        <dbReference type="ARBA" id="ARBA00023002"/>
    </source>
</evidence>
<feature type="binding site" evidence="9">
    <location>
        <position position="136"/>
    </location>
    <ligand>
        <name>FAD</name>
        <dbReference type="ChEBI" id="CHEBI:57692"/>
    </ligand>
</feature>
<dbReference type="Gene3D" id="3.50.50.60">
    <property type="entry name" value="FAD/NAD(P)-binding domain"/>
    <property type="match status" value="2"/>
</dbReference>
<dbReference type="PROSITE" id="PS00076">
    <property type="entry name" value="PYRIDINE_REDOX_1"/>
    <property type="match status" value="1"/>
</dbReference>
<dbReference type="Pfam" id="PF07992">
    <property type="entry name" value="Pyr_redox_2"/>
    <property type="match status" value="1"/>
</dbReference>
<name>Q23DV6_TETTS</name>
<dbReference type="FunFam" id="3.30.390.30:FF:000001">
    <property type="entry name" value="Dihydrolipoyl dehydrogenase"/>
    <property type="match status" value="1"/>
</dbReference>
<dbReference type="EC" id="1.8.1.4" evidence="11"/>
<protein>
    <recommendedName>
        <fullName evidence="11">Dihydrolipoyl dehydrogenase</fullName>
        <ecNumber evidence="11">1.8.1.4</ecNumber>
    </recommendedName>
</protein>
<dbReference type="InterPro" id="IPR012999">
    <property type="entry name" value="Pyr_OxRdtase_I_AS"/>
</dbReference>
<organism evidence="14 15">
    <name type="scientific">Tetrahymena thermophila (strain SB210)</name>
    <dbReference type="NCBI Taxonomy" id="312017"/>
    <lineage>
        <taxon>Eukaryota</taxon>
        <taxon>Sar</taxon>
        <taxon>Alveolata</taxon>
        <taxon>Ciliophora</taxon>
        <taxon>Intramacronucleata</taxon>
        <taxon>Oligohymenophorea</taxon>
        <taxon>Hymenostomatida</taxon>
        <taxon>Tetrahymenina</taxon>
        <taxon>Tetrahymenidae</taxon>
        <taxon>Tetrahymena</taxon>
    </lineage>
</organism>